<accession>A0A151RTJ7</accession>
<evidence type="ECO:0000256" key="2">
    <source>
        <dbReference type="SAM" id="MobiDB-lite"/>
    </source>
</evidence>
<dbReference type="InterPro" id="IPR005162">
    <property type="entry name" value="Retrotrans_gag_dom"/>
</dbReference>
<reference evidence="4" key="1">
    <citation type="journal article" date="2012" name="Nat. Biotechnol.">
        <title>Draft genome sequence of pigeonpea (Cajanus cajan), an orphan legume crop of resource-poor farmers.</title>
        <authorList>
            <person name="Varshney R.K."/>
            <person name="Chen W."/>
            <person name="Li Y."/>
            <person name="Bharti A.K."/>
            <person name="Saxena R.K."/>
            <person name="Schlueter J.A."/>
            <person name="Donoghue M.T."/>
            <person name="Azam S."/>
            <person name="Fan G."/>
            <person name="Whaley A.M."/>
            <person name="Farmer A.D."/>
            <person name="Sheridan J."/>
            <person name="Iwata A."/>
            <person name="Tuteja R."/>
            <person name="Penmetsa R.V."/>
            <person name="Wu W."/>
            <person name="Upadhyaya H.D."/>
            <person name="Yang S.P."/>
            <person name="Shah T."/>
            <person name="Saxena K.B."/>
            <person name="Michael T."/>
            <person name="McCombie W.R."/>
            <person name="Yang B."/>
            <person name="Zhang G."/>
            <person name="Yang H."/>
            <person name="Wang J."/>
            <person name="Spillane C."/>
            <person name="Cook D.R."/>
            <person name="May G.D."/>
            <person name="Xu X."/>
            <person name="Jackson S.A."/>
        </authorList>
    </citation>
    <scope>NUCLEOTIDE SEQUENCE [LARGE SCALE GENOMIC DNA]</scope>
</reference>
<dbReference type="SUPFAM" id="SSF57756">
    <property type="entry name" value="Retrovirus zinc finger-like domains"/>
    <property type="match status" value="1"/>
</dbReference>
<dbReference type="InterPro" id="IPR001878">
    <property type="entry name" value="Znf_CCHC"/>
</dbReference>
<evidence type="ECO:0000313" key="4">
    <source>
        <dbReference type="EMBL" id="KYP45874.1"/>
    </source>
</evidence>
<sequence length="358" mass="39562">MLVGEAEHWWRDTYQMLVARGVTVDWECFRTVFMEKYFPESVRHAKEAEFMRLHQGGLSVSEYAMRFEHLANFYSQAISEAWKCRKFAEGLKYELKKVVVPMAITEFSALVEKAKIVERLEGGNRVIRAIKGPAGSKRGGGSQRKPYDRPQPQQGGPVIKQPAETTRGGGQGGGAALRCYRCGGSHLIRDCPHIESRCFRCQQMGHVSFNCPTRSRPERSTQRSDAQRVDTQRSSVQRTETQRGDRPTTTGRVFALTGVEASTSFDLVKGKGKAAGKDVMLLFDFGASHSFISYACVAMLGVPVCDLGLRLLVSTPASASVVASELCANCPIVVNGKKYKVNLICLPLVDIDIILGMD</sequence>
<dbReference type="InterPro" id="IPR036875">
    <property type="entry name" value="Znf_CCHC_sf"/>
</dbReference>
<protein>
    <recommendedName>
        <fullName evidence="3">CCHC-type domain-containing protein</fullName>
    </recommendedName>
</protein>
<dbReference type="InterPro" id="IPR021109">
    <property type="entry name" value="Peptidase_aspartic_dom_sf"/>
</dbReference>
<dbReference type="Gene3D" id="2.40.70.10">
    <property type="entry name" value="Acid Proteases"/>
    <property type="match status" value="1"/>
</dbReference>
<dbReference type="SMART" id="SM00343">
    <property type="entry name" value="ZnF_C2HC"/>
    <property type="match status" value="2"/>
</dbReference>
<dbReference type="Pfam" id="PF08284">
    <property type="entry name" value="RVP_2"/>
    <property type="match status" value="1"/>
</dbReference>
<dbReference type="EMBL" id="KQ483576">
    <property type="protein sequence ID" value="KYP45874.1"/>
    <property type="molecule type" value="Genomic_DNA"/>
</dbReference>
<gene>
    <name evidence="4" type="ORF">KK1_032553</name>
</gene>
<organism evidence="4 5">
    <name type="scientific">Cajanus cajan</name>
    <name type="common">Pigeon pea</name>
    <name type="synonym">Cajanus indicus</name>
    <dbReference type="NCBI Taxonomy" id="3821"/>
    <lineage>
        <taxon>Eukaryota</taxon>
        <taxon>Viridiplantae</taxon>
        <taxon>Streptophyta</taxon>
        <taxon>Embryophyta</taxon>
        <taxon>Tracheophyta</taxon>
        <taxon>Spermatophyta</taxon>
        <taxon>Magnoliopsida</taxon>
        <taxon>eudicotyledons</taxon>
        <taxon>Gunneridae</taxon>
        <taxon>Pentapetalae</taxon>
        <taxon>rosids</taxon>
        <taxon>fabids</taxon>
        <taxon>Fabales</taxon>
        <taxon>Fabaceae</taxon>
        <taxon>Papilionoideae</taxon>
        <taxon>50 kb inversion clade</taxon>
        <taxon>NPAAA clade</taxon>
        <taxon>indigoferoid/millettioid clade</taxon>
        <taxon>Phaseoleae</taxon>
        <taxon>Cajanus</taxon>
    </lineage>
</organism>
<evidence type="ECO:0000256" key="1">
    <source>
        <dbReference type="PROSITE-ProRule" id="PRU00047"/>
    </source>
</evidence>
<name>A0A151RTJ7_CAJCA</name>
<feature type="region of interest" description="Disordered" evidence="2">
    <location>
        <begin position="129"/>
        <end position="172"/>
    </location>
</feature>
<feature type="domain" description="CCHC-type" evidence="3">
    <location>
        <begin position="197"/>
        <end position="212"/>
    </location>
</feature>
<dbReference type="Pfam" id="PF03732">
    <property type="entry name" value="Retrotrans_gag"/>
    <property type="match status" value="1"/>
</dbReference>
<dbReference type="CDD" id="cd00303">
    <property type="entry name" value="retropepsin_like"/>
    <property type="match status" value="1"/>
</dbReference>
<keyword evidence="5" id="KW-1185">Reference proteome</keyword>
<dbReference type="Proteomes" id="UP000075243">
    <property type="component" value="Unassembled WGS sequence"/>
</dbReference>
<dbReference type="Gramene" id="C.cajan_28477.t">
    <property type="protein sequence ID" value="C.cajan_28477.t.cds1"/>
    <property type="gene ID" value="C.cajan_28477"/>
</dbReference>
<dbReference type="Gene3D" id="4.10.60.10">
    <property type="entry name" value="Zinc finger, CCHC-type"/>
    <property type="match status" value="1"/>
</dbReference>
<dbReference type="SUPFAM" id="SSF50630">
    <property type="entry name" value="Acid proteases"/>
    <property type="match status" value="1"/>
</dbReference>
<feature type="compositionally biased region" description="Basic and acidic residues" evidence="2">
    <location>
        <begin position="215"/>
        <end position="231"/>
    </location>
</feature>
<dbReference type="PANTHER" id="PTHR15503">
    <property type="entry name" value="LDOC1 RELATED"/>
    <property type="match status" value="1"/>
</dbReference>
<dbReference type="PANTHER" id="PTHR15503:SF45">
    <property type="entry name" value="RNA-DIRECTED DNA POLYMERASE HOMOLOG"/>
    <property type="match status" value="1"/>
</dbReference>
<dbReference type="PROSITE" id="PS50158">
    <property type="entry name" value="ZF_CCHC"/>
    <property type="match status" value="1"/>
</dbReference>
<dbReference type="GO" id="GO:0008270">
    <property type="term" value="F:zinc ion binding"/>
    <property type="evidence" value="ECO:0007669"/>
    <property type="project" value="UniProtKB-KW"/>
</dbReference>
<keyword evidence="1" id="KW-0862">Zinc</keyword>
<feature type="region of interest" description="Disordered" evidence="2">
    <location>
        <begin position="210"/>
        <end position="249"/>
    </location>
</feature>
<proteinExistence type="predicted"/>
<dbReference type="InterPro" id="IPR032567">
    <property type="entry name" value="RTL1-rel"/>
</dbReference>
<keyword evidence="1" id="KW-0479">Metal-binding</keyword>
<dbReference type="Pfam" id="PF00098">
    <property type="entry name" value="zf-CCHC"/>
    <property type="match status" value="1"/>
</dbReference>
<dbReference type="GO" id="GO:0003676">
    <property type="term" value="F:nucleic acid binding"/>
    <property type="evidence" value="ECO:0007669"/>
    <property type="project" value="InterPro"/>
</dbReference>
<evidence type="ECO:0000259" key="3">
    <source>
        <dbReference type="PROSITE" id="PS50158"/>
    </source>
</evidence>
<dbReference type="AlphaFoldDB" id="A0A151RTJ7"/>
<dbReference type="OMA" id="ICCINIR"/>
<evidence type="ECO:0000313" key="5">
    <source>
        <dbReference type="Proteomes" id="UP000075243"/>
    </source>
</evidence>
<keyword evidence="1" id="KW-0863">Zinc-finger</keyword>